<dbReference type="eggNOG" id="KOG1502">
    <property type="taxonomic scope" value="Eukaryota"/>
</dbReference>
<sequence length="357" mass="39015">MTTKINVFITGATGYLGGSVLQRLLAHPERTSFSITALVRNVEKAKLLEEFCVKTTIGSYSDLDKLEAAASTADVFFAIANCDDLPAAKAILQGLKKRHAETGKQPILIHTSGSAIIIDNAQGKYASDNAYSDMDIPRIEALDPAQPHRNVDIAIVEASKEGYARTHIVVPPTIFGRASGPLFEKGICNPGSIQIPSLIQVAWHRKASGLMGEGKNLWSLVSVDDVADLYIVLFDAARKDEKTAHGREGFYFAENGYYQFYEAAKAISDALVQLGRTDKAEPTPWTQEQLGKYFAGAPIFGTNSLCKADRARALGWKPTKTKKDFLDSIKPEAEALIKEGRIDDAFWFKTVFLGVPN</sequence>
<feature type="domain" description="NmrA-like" evidence="1">
    <location>
        <begin position="6"/>
        <end position="91"/>
    </location>
</feature>
<dbReference type="HOGENOM" id="CLU_007383_12_1_1"/>
<dbReference type="InterPro" id="IPR036291">
    <property type="entry name" value="NAD(P)-bd_dom_sf"/>
</dbReference>
<dbReference type="OMA" id="RGTHQDF"/>
<accession>S7PYK7</accession>
<proteinExistence type="predicted"/>
<dbReference type="EMBL" id="KB469307">
    <property type="protein sequence ID" value="EPQ52538.1"/>
    <property type="molecule type" value="Genomic_DNA"/>
</dbReference>
<dbReference type="Proteomes" id="UP000030669">
    <property type="component" value="Unassembled WGS sequence"/>
</dbReference>
<gene>
    <name evidence="2" type="ORF">GLOTRDRAFT_95433</name>
</gene>
<dbReference type="Gene3D" id="3.40.50.720">
    <property type="entry name" value="NAD(P)-binding Rossmann-like Domain"/>
    <property type="match status" value="1"/>
</dbReference>
<dbReference type="OrthoDB" id="10262413at2759"/>
<evidence type="ECO:0000313" key="3">
    <source>
        <dbReference type="Proteomes" id="UP000030669"/>
    </source>
</evidence>
<dbReference type="STRING" id="670483.S7PYK7"/>
<dbReference type="PANTHER" id="PTHR48079:SF6">
    <property type="entry name" value="NAD(P)-BINDING DOMAIN-CONTAINING PROTEIN-RELATED"/>
    <property type="match status" value="1"/>
</dbReference>
<dbReference type="Pfam" id="PF05368">
    <property type="entry name" value="NmrA"/>
    <property type="match status" value="1"/>
</dbReference>
<name>S7PYK7_GLOTA</name>
<reference evidence="2 3" key="1">
    <citation type="journal article" date="2012" name="Science">
        <title>The Paleozoic origin of enzymatic lignin decomposition reconstructed from 31 fungal genomes.</title>
        <authorList>
            <person name="Floudas D."/>
            <person name="Binder M."/>
            <person name="Riley R."/>
            <person name="Barry K."/>
            <person name="Blanchette R.A."/>
            <person name="Henrissat B."/>
            <person name="Martinez A.T."/>
            <person name="Otillar R."/>
            <person name="Spatafora J.W."/>
            <person name="Yadav J.S."/>
            <person name="Aerts A."/>
            <person name="Benoit I."/>
            <person name="Boyd A."/>
            <person name="Carlson A."/>
            <person name="Copeland A."/>
            <person name="Coutinho P.M."/>
            <person name="de Vries R.P."/>
            <person name="Ferreira P."/>
            <person name="Findley K."/>
            <person name="Foster B."/>
            <person name="Gaskell J."/>
            <person name="Glotzer D."/>
            <person name="Gorecki P."/>
            <person name="Heitman J."/>
            <person name="Hesse C."/>
            <person name="Hori C."/>
            <person name="Igarashi K."/>
            <person name="Jurgens J.A."/>
            <person name="Kallen N."/>
            <person name="Kersten P."/>
            <person name="Kohler A."/>
            <person name="Kuees U."/>
            <person name="Kumar T.K.A."/>
            <person name="Kuo A."/>
            <person name="LaButti K."/>
            <person name="Larrondo L.F."/>
            <person name="Lindquist E."/>
            <person name="Ling A."/>
            <person name="Lombard V."/>
            <person name="Lucas S."/>
            <person name="Lundell T."/>
            <person name="Martin R."/>
            <person name="McLaughlin D.J."/>
            <person name="Morgenstern I."/>
            <person name="Morin E."/>
            <person name="Murat C."/>
            <person name="Nagy L.G."/>
            <person name="Nolan M."/>
            <person name="Ohm R.A."/>
            <person name="Patyshakuliyeva A."/>
            <person name="Rokas A."/>
            <person name="Ruiz-Duenas F.J."/>
            <person name="Sabat G."/>
            <person name="Salamov A."/>
            <person name="Samejima M."/>
            <person name="Schmutz J."/>
            <person name="Slot J.C."/>
            <person name="St John F."/>
            <person name="Stenlid J."/>
            <person name="Sun H."/>
            <person name="Sun S."/>
            <person name="Syed K."/>
            <person name="Tsang A."/>
            <person name="Wiebenga A."/>
            <person name="Young D."/>
            <person name="Pisabarro A."/>
            <person name="Eastwood D.C."/>
            <person name="Martin F."/>
            <person name="Cullen D."/>
            <person name="Grigoriev I.V."/>
            <person name="Hibbett D.S."/>
        </authorList>
    </citation>
    <scope>NUCLEOTIDE SEQUENCE [LARGE SCALE GENOMIC DNA]</scope>
    <source>
        <strain evidence="2 3">ATCC 11539</strain>
    </source>
</reference>
<dbReference type="AlphaFoldDB" id="S7PYK7"/>
<dbReference type="GO" id="GO:0005737">
    <property type="term" value="C:cytoplasm"/>
    <property type="evidence" value="ECO:0007669"/>
    <property type="project" value="TreeGrafter"/>
</dbReference>
<organism evidence="2 3">
    <name type="scientific">Gloeophyllum trabeum (strain ATCC 11539 / FP-39264 / Madison 617)</name>
    <name type="common">Brown rot fungus</name>
    <dbReference type="NCBI Taxonomy" id="670483"/>
    <lineage>
        <taxon>Eukaryota</taxon>
        <taxon>Fungi</taxon>
        <taxon>Dikarya</taxon>
        <taxon>Basidiomycota</taxon>
        <taxon>Agaricomycotina</taxon>
        <taxon>Agaricomycetes</taxon>
        <taxon>Gloeophyllales</taxon>
        <taxon>Gloeophyllaceae</taxon>
        <taxon>Gloeophyllum</taxon>
    </lineage>
</organism>
<evidence type="ECO:0000313" key="2">
    <source>
        <dbReference type="EMBL" id="EPQ52538.1"/>
    </source>
</evidence>
<protein>
    <submittedName>
        <fullName evidence="2">NAD P-binding protein</fullName>
    </submittedName>
</protein>
<dbReference type="InterPro" id="IPR008030">
    <property type="entry name" value="NmrA-like"/>
</dbReference>
<dbReference type="SUPFAM" id="SSF51735">
    <property type="entry name" value="NAD(P)-binding Rossmann-fold domains"/>
    <property type="match status" value="1"/>
</dbReference>
<dbReference type="InterPro" id="IPR051783">
    <property type="entry name" value="NAD(P)-dependent_oxidoreduct"/>
</dbReference>
<dbReference type="GeneID" id="19309720"/>
<evidence type="ECO:0000259" key="1">
    <source>
        <dbReference type="Pfam" id="PF05368"/>
    </source>
</evidence>
<dbReference type="RefSeq" id="XP_007868843.1">
    <property type="nucleotide sequence ID" value="XM_007870652.1"/>
</dbReference>
<dbReference type="KEGG" id="gtr:GLOTRDRAFT_95433"/>
<keyword evidence="3" id="KW-1185">Reference proteome</keyword>
<dbReference type="PANTHER" id="PTHR48079">
    <property type="entry name" value="PROTEIN YEEZ"/>
    <property type="match status" value="1"/>
</dbReference>
<dbReference type="GO" id="GO:0004029">
    <property type="term" value="F:aldehyde dehydrogenase (NAD+) activity"/>
    <property type="evidence" value="ECO:0007669"/>
    <property type="project" value="TreeGrafter"/>
</dbReference>